<evidence type="ECO:0000259" key="2">
    <source>
        <dbReference type="Pfam" id="PF19050"/>
    </source>
</evidence>
<reference evidence="3" key="1">
    <citation type="journal article" date="2019" name="Environ. Microbiol.">
        <title>Fungal ecological strategies reflected in gene transcription - a case study of two litter decomposers.</title>
        <authorList>
            <person name="Barbi F."/>
            <person name="Kohler A."/>
            <person name="Barry K."/>
            <person name="Baskaran P."/>
            <person name="Daum C."/>
            <person name="Fauchery L."/>
            <person name="Ihrmark K."/>
            <person name="Kuo A."/>
            <person name="LaButti K."/>
            <person name="Lipzen A."/>
            <person name="Morin E."/>
            <person name="Grigoriev I.V."/>
            <person name="Henrissat B."/>
            <person name="Lindahl B."/>
            <person name="Martin F."/>
        </authorList>
    </citation>
    <scope>NUCLEOTIDE SEQUENCE</scope>
    <source>
        <strain evidence="3">JB14</strain>
    </source>
</reference>
<evidence type="ECO:0000313" key="3">
    <source>
        <dbReference type="EMBL" id="KAE9400774.1"/>
    </source>
</evidence>
<accession>A0A6A4HV51</accession>
<dbReference type="InterPro" id="IPR038607">
    <property type="entry name" value="PhoD-like_sf"/>
</dbReference>
<feature type="compositionally biased region" description="Basic and acidic residues" evidence="1">
    <location>
        <begin position="12"/>
        <end position="27"/>
    </location>
</feature>
<evidence type="ECO:0000313" key="4">
    <source>
        <dbReference type="Proteomes" id="UP000799118"/>
    </source>
</evidence>
<dbReference type="EMBL" id="ML769453">
    <property type="protein sequence ID" value="KAE9400774.1"/>
    <property type="molecule type" value="Genomic_DNA"/>
</dbReference>
<feature type="region of interest" description="Disordered" evidence="1">
    <location>
        <begin position="1"/>
        <end position="32"/>
    </location>
</feature>
<name>A0A6A4HV51_9AGAR</name>
<keyword evidence="4" id="KW-1185">Reference proteome</keyword>
<dbReference type="Pfam" id="PF19050">
    <property type="entry name" value="PhoD_2"/>
    <property type="match status" value="2"/>
</dbReference>
<dbReference type="GO" id="GO:0016020">
    <property type="term" value="C:membrane"/>
    <property type="evidence" value="ECO:0007669"/>
    <property type="project" value="TreeGrafter"/>
</dbReference>
<dbReference type="InterPro" id="IPR043904">
    <property type="entry name" value="PhoD_2-like"/>
</dbReference>
<feature type="domain" description="PhoD-like phosphatase" evidence="2">
    <location>
        <begin position="241"/>
        <end position="523"/>
    </location>
</feature>
<protein>
    <recommendedName>
        <fullName evidence="2">PhoD-like phosphatase domain-containing protein</fullName>
    </recommendedName>
</protein>
<feature type="domain" description="PhoD-like phosphatase" evidence="2">
    <location>
        <begin position="533"/>
        <end position="703"/>
    </location>
</feature>
<dbReference type="PANTHER" id="PTHR46689">
    <property type="entry name" value="MEMBRANE PROTEIN, PUTATIVE-RELATED"/>
    <property type="match status" value="1"/>
</dbReference>
<organism evidence="3 4">
    <name type="scientific">Gymnopus androsaceus JB14</name>
    <dbReference type="NCBI Taxonomy" id="1447944"/>
    <lineage>
        <taxon>Eukaryota</taxon>
        <taxon>Fungi</taxon>
        <taxon>Dikarya</taxon>
        <taxon>Basidiomycota</taxon>
        <taxon>Agaricomycotina</taxon>
        <taxon>Agaricomycetes</taxon>
        <taxon>Agaricomycetidae</taxon>
        <taxon>Agaricales</taxon>
        <taxon>Marasmiineae</taxon>
        <taxon>Omphalotaceae</taxon>
        <taxon>Gymnopus</taxon>
    </lineage>
</organism>
<gene>
    <name evidence="3" type="ORF">BT96DRAFT_975127</name>
</gene>
<dbReference type="AlphaFoldDB" id="A0A6A4HV51"/>
<evidence type="ECO:0000256" key="1">
    <source>
        <dbReference type="SAM" id="MobiDB-lite"/>
    </source>
</evidence>
<dbReference type="Proteomes" id="UP000799118">
    <property type="component" value="Unassembled WGS sequence"/>
</dbReference>
<dbReference type="PANTHER" id="PTHR46689:SF1">
    <property type="entry name" value="PHOD-LIKE PHOSPHATASE DOMAIN-CONTAINING PROTEIN"/>
    <property type="match status" value="1"/>
</dbReference>
<dbReference type="Gene3D" id="3.60.21.70">
    <property type="entry name" value="PhoD-like phosphatase"/>
    <property type="match status" value="2"/>
</dbReference>
<dbReference type="OrthoDB" id="2419400at2759"/>
<sequence>MDNAGWGANRRAQKDAEHFTSPHRGADGRFAPVTQVGPMDEQFIGGFYPPSASPAPPPLPLKDDIYNDPAFHISGNGSQKSISSSQLSHLTAVERSKTLRIARMNPHLQFMVGPLLRYDTTDEQGIWHGAAMIVTADSGSTYEPHPTLTYPHQAKKRTFAGKSFELGPHPADPHSTSLPLLSTNGNASSGPNFTSEQSLAEEIWVYPGAGGTFTFWRFSIHVPLGPNEMEVTYSINQGQEMRFFVPGRNQNMRWASYSCNGFSAGVNPDDFRGPGFQSGYDPCWLDLLAHHSEEPFHALIGGGDQLYCDQITREPELQEWVSRLKPEQKRTYPLSQEIAEAIDRFYFNHYCQTFRSGAFARANCSIPMMNMCDRRLWKLCVSSYFYRRIGLNPFLDPDSLQTAPIFRAIGARGYFFFLLFQCFLNVEIDGMDDKNHVNKSLIIGGPGPYVGFPSHSFLGYMGPQTSILLLDCRGERRKDQVCSPLQYEKVFERLNQLPSTVEHLIVQIGIPIAYPRMVALEKALESKFNPLVALGRNGSLGLSGFVNKFNDEAELLDDLNDHWTSRTHKKERNWFISELQEFARVKQIRVTFLSGDVHCAAVGVLKSLKGKNQPDIDPLKDHRYMLNVITSAIVNTPPPNAVIRLVSSLAGKTHKTMHKSHTDETMIPLFQKDPDGGSRGQKYIMGRRNWCMTTYDETTGDLNFDIRVEIEKGIGRSKGYAVRTPPPRWERGS</sequence>
<proteinExistence type="predicted"/>